<accession>A0A7N2M4A7</accession>
<sequence length="80" mass="8813">MGLPKPLLLLLLLTTIVSTSQKPIVTEARPLSQQMSFELQDFQRFSRHLELLASVVMAKRVNARVHGQGLALSSNAFPGN</sequence>
<keyword evidence="3" id="KW-1185">Reference proteome</keyword>
<dbReference type="InParanoid" id="A0A7N2M4A7"/>
<dbReference type="EnsemblPlants" id="QL07p028321:mrna">
    <property type="protein sequence ID" value="QL07p028321:mrna"/>
    <property type="gene ID" value="QL07p028321"/>
</dbReference>
<name>A0A7N2M4A7_QUELO</name>
<dbReference type="EMBL" id="LRBV02000007">
    <property type="status" value="NOT_ANNOTATED_CDS"/>
    <property type="molecule type" value="Genomic_DNA"/>
</dbReference>
<feature type="signal peptide" evidence="1">
    <location>
        <begin position="1"/>
        <end position="21"/>
    </location>
</feature>
<protein>
    <submittedName>
        <fullName evidence="2">Uncharacterized protein</fullName>
    </submittedName>
</protein>
<reference evidence="2 3" key="1">
    <citation type="journal article" date="2016" name="G3 (Bethesda)">
        <title>First Draft Assembly and Annotation of the Genome of a California Endemic Oak Quercus lobata Nee (Fagaceae).</title>
        <authorList>
            <person name="Sork V.L."/>
            <person name="Fitz-Gibbon S.T."/>
            <person name="Puiu D."/>
            <person name="Crepeau M."/>
            <person name="Gugger P.F."/>
            <person name="Sherman R."/>
            <person name="Stevens K."/>
            <person name="Langley C.H."/>
            <person name="Pellegrini M."/>
            <person name="Salzberg S.L."/>
        </authorList>
    </citation>
    <scope>NUCLEOTIDE SEQUENCE [LARGE SCALE GENOMIC DNA]</scope>
    <source>
        <strain evidence="2 3">cv. SW786</strain>
    </source>
</reference>
<reference evidence="2" key="2">
    <citation type="submission" date="2021-01" db="UniProtKB">
        <authorList>
            <consortium name="EnsemblPlants"/>
        </authorList>
    </citation>
    <scope>IDENTIFICATION</scope>
</reference>
<evidence type="ECO:0000256" key="1">
    <source>
        <dbReference type="SAM" id="SignalP"/>
    </source>
</evidence>
<evidence type="ECO:0000313" key="2">
    <source>
        <dbReference type="EnsemblPlants" id="QL07p028321:mrna"/>
    </source>
</evidence>
<proteinExistence type="predicted"/>
<evidence type="ECO:0000313" key="3">
    <source>
        <dbReference type="Proteomes" id="UP000594261"/>
    </source>
</evidence>
<organism evidence="2 3">
    <name type="scientific">Quercus lobata</name>
    <name type="common">Valley oak</name>
    <dbReference type="NCBI Taxonomy" id="97700"/>
    <lineage>
        <taxon>Eukaryota</taxon>
        <taxon>Viridiplantae</taxon>
        <taxon>Streptophyta</taxon>
        <taxon>Embryophyta</taxon>
        <taxon>Tracheophyta</taxon>
        <taxon>Spermatophyta</taxon>
        <taxon>Magnoliopsida</taxon>
        <taxon>eudicotyledons</taxon>
        <taxon>Gunneridae</taxon>
        <taxon>Pentapetalae</taxon>
        <taxon>rosids</taxon>
        <taxon>fabids</taxon>
        <taxon>Fagales</taxon>
        <taxon>Fagaceae</taxon>
        <taxon>Quercus</taxon>
    </lineage>
</organism>
<keyword evidence="1" id="KW-0732">Signal</keyword>
<feature type="chain" id="PRO_5029835701" evidence="1">
    <location>
        <begin position="22"/>
        <end position="80"/>
    </location>
</feature>
<dbReference type="Gramene" id="QL07p028321:mrna">
    <property type="protein sequence ID" value="QL07p028321:mrna"/>
    <property type="gene ID" value="QL07p028321"/>
</dbReference>
<dbReference type="Proteomes" id="UP000594261">
    <property type="component" value="Chromosome 7"/>
</dbReference>
<dbReference type="AlphaFoldDB" id="A0A7N2M4A7"/>